<feature type="region of interest" description="Disordered" evidence="1">
    <location>
        <begin position="318"/>
        <end position="338"/>
    </location>
</feature>
<evidence type="ECO:0000313" key="4">
    <source>
        <dbReference type="EMBL" id="MBN7824873.1"/>
    </source>
</evidence>
<evidence type="ECO:0000259" key="3">
    <source>
        <dbReference type="Pfam" id="PF14238"/>
    </source>
</evidence>
<feature type="transmembrane region" description="Helical" evidence="2">
    <location>
        <begin position="6"/>
        <end position="23"/>
    </location>
</feature>
<feature type="domain" description="DUF4340" evidence="3">
    <location>
        <begin position="70"/>
        <end position="244"/>
    </location>
</feature>
<dbReference type="AlphaFoldDB" id="A0A939DLV9"/>
<evidence type="ECO:0000256" key="1">
    <source>
        <dbReference type="SAM" id="MobiDB-lite"/>
    </source>
</evidence>
<keyword evidence="5" id="KW-1185">Reference proteome</keyword>
<proteinExistence type="predicted"/>
<protein>
    <submittedName>
        <fullName evidence="4">DUF4340 domain-containing protein</fullName>
    </submittedName>
</protein>
<accession>A0A939DLV9</accession>
<evidence type="ECO:0000313" key="5">
    <source>
        <dbReference type="Proteomes" id="UP000664654"/>
    </source>
</evidence>
<dbReference type="InterPro" id="IPR025641">
    <property type="entry name" value="DUF4340"/>
</dbReference>
<keyword evidence="2" id="KW-0812">Transmembrane</keyword>
<organism evidence="4 5">
    <name type="scientific">Bowmanella dokdonensis</name>
    <dbReference type="NCBI Taxonomy" id="751969"/>
    <lineage>
        <taxon>Bacteria</taxon>
        <taxon>Pseudomonadati</taxon>
        <taxon>Pseudomonadota</taxon>
        <taxon>Gammaproteobacteria</taxon>
        <taxon>Alteromonadales</taxon>
        <taxon>Alteromonadaceae</taxon>
        <taxon>Bowmanella</taxon>
    </lineage>
</organism>
<reference evidence="4" key="1">
    <citation type="submission" date="2021-03" db="EMBL/GenBank/DDBJ databases">
        <title>novel species isolated from a fishpond in China.</title>
        <authorList>
            <person name="Lu H."/>
            <person name="Cai Z."/>
        </authorList>
    </citation>
    <scope>NUCLEOTIDE SEQUENCE</scope>
    <source>
        <strain evidence="4">JCM 30855</strain>
    </source>
</reference>
<dbReference type="Pfam" id="PF14238">
    <property type="entry name" value="DUF4340"/>
    <property type="match status" value="1"/>
</dbReference>
<keyword evidence="2" id="KW-1133">Transmembrane helix</keyword>
<dbReference type="Proteomes" id="UP000664654">
    <property type="component" value="Unassembled WGS sequence"/>
</dbReference>
<dbReference type="EMBL" id="JAFKCV010000003">
    <property type="protein sequence ID" value="MBN7824873.1"/>
    <property type="molecule type" value="Genomic_DNA"/>
</dbReference>
<sequence length="338" mass="37475">MNRHVLYLLLILLLGGLGGFLLMQKDQQVGGLEQGLLLPELAARAGDLVTIRVQDGQGQNIEVSLVDGQWRVSSHGQYPADEEKLSQLLTELLEAKKLQAKTGQAEHYHRLGLQDIDAPDSSASLLTISTATQSWQLLVGNVPASGQGQFVRMADGGQSWLIDQGLSLPVLARDWMRQPVLDIPEENVASVSRLDANQRWQVKRTTMTEDFLLASKPDGRMLKYATILNGLVSNLTNINFEDVRPLEDSFWQSLTPVASLQLSLFDGTELTLELAVQDGKHFLRVSGTEQGAYWENWLYQVSNFTASQINKEQEDFLAEPAEPEDKLPVSVEEGDAPR</sequence>
<gene>
    <name evidence="4" type="ORF">J0A66_06490</name>
</gene>
<evidence type="ECO:0000256" key="2">
    <source>
        <dbReference type="SAM" id="Phobius"/>
    </source>
</evidence>
<keyword evidence="2" id="KW-0472">Membrane</keyword>
<dbReference type="RefSeq" id="WP_206572989.1">
    <property type="nucleotide sequence ID" value="NZ_JAFKCV010000003.1"/>
</dbReference>
<name>A0A939DLV9_9ALTE</name>
<comment type="caution">
    <text evidence="4">The sequence shown here is derived from an EMBL/GenBank/DDBJ whole genome shotgun (WGS) entry which is preliminary data.</text>
</comment>